<keyword evidence="2" id="KW-0472">Membrane</keyword>
<comment type="caution">
    <text evidence="4">The sequence shown here is derived from an EMBL/GenBank/DDBJ whole genome shotgun (WGS) entry which is preliminary data.</text>
</comment>
<feature type="region of interest" description="Disordered" evidence="1">
    <location>
        <begin position="89"/>
        <end position="122"/>
    </location>
</feature>
<reference evidence="4 5" key="1">
    <citation type="submission" date="2021-01" db="EMBL/GenBank/DDBJ databases">
        <title>Whole genome shotgun sequence of Actinoplanes palleronii NBRC 14916.</title>
        <authorList>
            <person name="Komaki H."/>
            <person name="Tamura T."/>
        </authorList>
    </citation>
    <scope>NUCLEOTIDE SEQUENCE [LARGE SCALE GENOMIC DNA]</scope>
    <source>
        <strain evidence="4 5">NBRC 14916</strain>
    </source>
</reference>
<proteinExistence type="predicted"/>
<sequence>MSSLLRTVLVLVMAGWVAVVGAGPAAADEGDLVKVFVVTDASQTLPAIAAGTLGDQRRAGEIFELNRGRPQPDGAALATADEPLHPGWILRLPQDASGPDVKQARETAGQPQNQDPNQDQASGTTVSFSLAAALAIVAALLLALITAAILSRRQVAAGARRIVHAVREPGRRRRRLAARRVLAERFAADGESVRRAYDTAGEAAAAAPGQEGLVHAIQLDRSGASVWLTAADELTTPWQQADSTRWHRTADNSWRGAGLPELSTACLVRAGADAAGEAVFVDLSRLDGVLSVTGDQRVARDVVQNVLGEVARLRPGTPVMVFPSTDGAAPLVVPAGLEVVPLKETPMARTVTGSHGPLRGVAERGPVGGLIVVAGTPDARQIGALTALCGSRGAGWTGLVCGDAGTSAHWRWHAGPDGTVEIPVLGVELTVPALSVPA</sequence>
<feature type="chain" id="PRO_5046575602" evidence="3">
    <location>
        <begin position="23"/>
        <end position="438"/>
    </location>
</feature>
<keyword evidence="2" id="KW-0812">Transmembrane</keyword>
<dbReference type="Proteomes" id="UP000624709">
    <property type="component" value="Unassembled WGS sequence"/>
</dbReference>
<evidence type="ECO:0000313" key="5">
    <source>
        <dbReference type="Proteomes" id="UP000624709"/>
    </source>
</evidence>
<dbReference type="EMBL" id="BOMS01000009">
    <property type="protein sequence ID" value="GIE64484.1"/>
    <property type="molecule type" value="Genomic_DNA"/>
</dbReference>
<name>A0ABQ4B1E5_9ACTN</name>
<feature type="transmembrane region" description="Helical" evidence="2">
    <location>
        <begin position="128"/>
        <end position="151"/>
    </location>
</feature>
<keyword evidence="2" id="KW-1133">Transmembrane helix</keyword>
<feature type="signal peptide" evidence="3">
    <location>
        <begin position="1"/>
        <end position="22"/>
    </location>
</feature>
<evidence type="ECO:0000256" key="2">
    <source>
        <dbReference type="SAM" id="Phobius"/>
    </source>
</evidence>
<protein>
    <submittedName>
        <fullName evidence="4">Uncharacterized protein</fullName>
    </submittedName>
</protein>
<evidence type="ECO:0000256" key="1">
    <source>
        <dbReference type="SAM" id="MobiDB-lite"/>
    </source>
</evidence>
<dbReference type="RefSeq" id="WP_203823703.1">
    <property type="nucleotide sequence ID" value="NZ_BAAATY010000005.1"/>
</dbReference>
<evidence type="ECO:0000256" key="3">
    <source>
        <dbReference type="SAM" id="SignalP"/>
    </source>
</evidence>
<feature type="compositionally biased region" description="Low complexity" evidence="1">
    <location>
        <begin position="110"/>
        <end position="120"/>
    </location>
</feature>
<evidence type="ECO:0000313" key="4">
    <source>
        <dbReference type="EMBL" id="GIE64484.1"/>
    </source>
</evidence>
<gene>
    <name evidence="4" type="ORF">Apa02nite_005920</name>
</gene>
<accession>A0ABQ4B1E5</accession>
<keyword evidence="3" id="KW-0732">Signal</keyword>
<keyword evidence="5" id="KW-1185">Reference proteome</keyword>
<organism evidence="4 5">
    <name type="scientific">Actinoplanes palleronii</name>
    <dbReference type="NCBI Taxonomy" id="113570"/>
    <lineage>
        <taxon>Bacteria</taxon>
        <taxon>Bacillati</taxon>
        <taxon>Actinomycetota</taxon>
        <taxon>Actinomycetes</taxon>
        <taxon>Micromonosporales</taxon>
        <taxon>Micromonosporaceae</taxon>
        <taxon>Actinoplanes</taxon>
    </lineage>
</organism>